<protein>
    <submittedName>
        <fullName evidence="1">Uncharacterized protein</fullName>
    </submittedName>
</protein>
<proteinExistence type="predicted"/>
<evidence type="ECO:0000313" key="2">
    <source>
        <dbReference type="Proteomes" id="UP000479190"/>
    </source>
</evidence>
<name>A0A6H5IR63_9HYME</name>
<evidence type="ECO:0000313" key="1">
    <source>
        <dbReference type="EMBL" id="CAB0037172.1"/>
    </source>
</evidence>
<keyword evidence="2" id="KW-1185">Reference proteome</keyword>
<dbReference type="AlphaFoldDB" id="A0A6H5IR63"/>
<dbReference type="EMBL" id="CADCXV010000846">
    <property type="protein sequence ID" value="CAB0037172.1"/>
    <property type="molecule type" value="Genomic_DNA"/>
</dbReference>
<accession>A0A6H5IR63</accession>
<dbReference type="Proteomes" id="UP000479190">
    <property type="component" value="Unassembled WGS sequence"/>
</dbReference>
<sequence length="160" mass="17971">MTILKDASLIRSLRRHLSHDSACLTLDTADIIQIVTLFERKIEKNGMYILALFVPAAAAAARKPTKHPLSSCVVGLLYYALFFAPLRSSSSSSSPVVRVQDISHLLRCTRRRRRRRRHGLSVVSQSRVIVHTQYGNDVSSWRCCQPAVNLSFESSTTKKC</sequence>
<gene>
    <name evidence="1" type="ORF">TBRA_LOCUS9009</name>
</gene>
<reference evidence="1 2" key="1">
    <citation type="submission" date="2020-02" db="EMBL/GenBank/DDBJ databases">
        <authorList>
            <person name="Ferguson B K."/>
        </authorList>
    </citation>
    <scope>NUCLEOTIDE SEQUENCE [LARGE SCALE GENOMIC DNA]</scope>
</reference>
<organism evidence="1 2">
    <name type="scientific">Trichogramma brassicae</name>
    <dbReference type="NCBI Taxonomy" id="86971"/>
    <lineage>
        <taxon>Eukaryota</taxon>
        <taxon>Metazoa</taxon>
        <taxon>Ecdysozoa</taxon>
        <taxon>Arthropoda</taxon>
        <taxon>Hexapoda</taxon>
        <taxon>Insecta</taxon>
        <taxon>Pterygota</taxon>
        <taxon>Neoptera</taxon>
        <taxon>Endopterygota</taxon>
        <taxon>Hymenoptera</taxon>
        <taxon>Apocrita</taxon>
        <taxon>Proctotrupomorpha</taxon>
        <taxon>Chalcidoidea</taxon>
        <taxon>Trichogrammatidae</taxon>
        <taxon>Trichogramma</taxon>
    </lineage>
</organism>